<dbReference type="GO" id="GO:0000166">
    <property type="term" value="F:nucleotide binding"/>
    <property type="evidence" value="ECO:0007669"/>
    <property type="project" value="InterPro"/>
</dbReference>
<dbReference type="GO" id="GO:0006384">
    <property type="term" value="P:transcription initiation at RNA polymerase III promoter"/>
    <property type="evidence" value="ECO:0000318"/>
    <property type="project" value="GO_Central"/>
</dbReference>
<gene>
    <name evidence="8" type="ORF">YALI0_D20592g</name>
</gene>
<dbReference type="OrthoDB" id="1746530at2759"/>
<dbReference type="InterPro" id="IPR038846">
    <property type="entry name" value="RPC9"/>
</dbReference>
<evidence type="ECO:0000256" key="1">
    <source>
        <dbReference type="ARBA" id="ARBA00004123"/>
    </source>
</evidence>
<organism evidence="8 9">
    <name type="scientific">Yarrowia lipolytica (strain CLIB 122 / E 150)</name>
    <name type="common">Yeast</name>
    <name type="synonym">Candida lipolytica</name>
    <dbReference type="NCBI Taxonomy" id="284591"/>
    <lineage>
        <taxon>Eukaryota</taxon>
        <taxon>Fungi</taxon>
        <taxon>Dikarya</taxon>
        <taxon>Ascomycota</taxon>
        <taxon>Saccharomycotina</taxon>
        <taxon>Dipodascomycetes</taxon>
        <taxon>Dipodascales</taxon>
        <taxon>Dipodascales incertae sedis</taxon>
        <taxon>Yarrowia</taxon>
    </lineage>
</organism>
<dbReference type="InterPro" id="IPR010997">
    <property type="entry name" value="HRDC-like_sf"/>
</dbReference>
<dbReference type="PANTHER" id="PTHR15561">
    <property type="entry name" value="CALCITONIN GENE-RELATED PEPTIDE-RECEPTOR COMPONENT PROTEIN"/>
    <property type="match status" value="1"/>
</dbReference>
<dbReference type="OMA" id="VMIINLR"/>
<dbReference type="GO" id="GO:0042797">
    <property type="term" value="P:tRNA transcription by RNA polymerase III"/>
    <property type="evidence" value="ECO:0007669"/>
    <property type="project" value="EnsemblFungi"/>
</dbReference>
<dbReference type="Gene3D" id="1.20.1250.40">
    <property type="match status" value="1"/>
</dbReference>
<evidence type="ECO:0000313" key="9">
    <source>
        <dbReference type="Proteomes" id="UP000001300"/>
    </source>
</evidence>
<dbReference type="InParanoid" id="Q6C8D3"/>
<proteinExistence type="inferred from homology"/>
<dbReference type="InterPro" id="IPR006590">
    <property type="entry name" value="RNA_pol_Rpb4/RPC9_core"/>
</dbReference>
<evidence type="ECO:0000256" key="3">
    <source>
        <dbReference type="ARBA" id="ARBA00016672"/>
    </source>
</evidence>
<dbReference type="FunCoup" id="Q6C8D3">
    <property type="interactions" value="201"/>
</dbReference>
<reference evidence="8 9" key="1">
    <citation type="journal article" date="2004" name="Nature">
        <title>Genome evolution in yeasts.</title>
        <authorList>
            <consortium name="Genolevures"/>
            <person name="Dujon B."/>
            <person name="Sherman D."/>
            <person name="Fischer G."/>
            <person name="Durrens P."/>
            <person name="Casaregola S."/>
            <person name="Lafontaine I."/>
            <person name="de Montigny J."/>
            <person name="Marck C."/>
            <person name="Neuveglise C."/>
            <person name="Talla E."/>
            <person name="Goffard N."/>
            <person name="Frangeul L."/>
            <person name="Aigle M."/>
            <person name="Anthouard V."/>
            <person name="Babour A."/>
            <person name="Barbe V."/>
            <person name="Barnay S."/>
            <person name="Blanchin S."/>
            <person name="Beckerich J.M."/>
            <person name="Beyne E."/>
            <person name="Bleykasten C."/>
            <person name="Boisrame A."/>
            <person name="Boyer J."/>
            <person name="Cattolico L."/>
            <person name="Confanioleri F."/>
            <person name="de Daruvar A."/>
            <person name="Despons L."/>
            <person name="Fabre E."/>
            <person name="Fairhead C."/>
            <person name="Ferry-Dumazet H."/>
            <person name="Groppi A."/>
            <person name="Hantraye F."/>
            <person name="Hennequin C."/>
            <person name="Jauniaux N."/>
            <person name="Joyet P."/>
            <person name="Kachouri R."/>
            <person name="Kerrest A."/>
            <person name="Koszul R."/>
            <person name="Lemaire M."/>
            <person name="Lesur I."/>
            <person name="Ma L."/>
            <person name="Muller H."/>
            <person name="Nicaud J.M."/>
            <person name="Nikolski M."/>
            <person name="Oztas S."/>
            <person name="Ozier-Kalogeropoulos O."/>
            <person name="Pellenz S."/>
            <person name="Potier S."/>
            <person name="Richard G.F."/>
            <person name="Straub M.L."/>
            <person name="Suleau A."/>
            <person name="Swennene D."/>
            <person name="Tekaia F."/>
            <person name="Wesolowski-Louvel M."/>
            <person name="Westhof E."/>
            <person name="Wirth B."/>
            <person name="Zeniou-Meyer M."/>
            <person name="Zivanovic I."/>
            <person name="Bolotin-Fukuhara M."/>
            <person name="Thierry A."/>
            <person name="Bouchier C."/>
            <person name="Caudron B."/>
            <person name="Scarpelli C."/>
            <person name="Gaillardin C."/>
            <person name="Weissenbach J."/>
            <person name="Wincker P."/>
            <person name="Souciet J.L."/>
        </authorList>
    </citation>
    <scope>NUCLEOTIDE SEQUENCE [LARGE SCALE GENOMIC DNA]</scope>
    <source>
        <strain evidence="9">CLIB 122 / E 150</strain>
    </source>
</reference>
<dbReference type="GO" id="GO:0005666">
    <property type="term" value="C:RNA polymerase III complex"/>
    <property type="evidence" value="ECO:0000318"/>
    <property type="project" value="GO_Central"/>
</dbReference>
<keyword evidence="6" id="KW-0539">Nucleus</keyword>
<dbReference type="GO" id="GO:0005829">
    <property type="term" value="C:cytosol"/>
    <property type="evidence" value="ECO:0007669"/>
    <property type="project" value="EnsemblFungi"/>
</dbReference>
<dbReference type="Pfam" id="PF03874">
    <property type="entry name" value="RNA_pol_Rpb4"/>
    <property type="match status" value="1"/>
</dbReference>
<dbReference type="InterPro" id="IPR038324">
    <property type="entry name" value="Rpb4/RPC9_sf"/>
</dbReference>
<evidence type="ECO:0000259" key="7">
    <source>
        <dbReference type="SMART" id="SM00657"/>
    </source>
</evidence>
<keyword evidence="4" id="KW-0240">DNA-directed RNA polymerase</keyword>
<dbReference type="GO" id="GO:0003899">
    <property type="term" value="F:DNA-directed RNA polymerase activity"/>
    <property type="evidence" value="ECO:0007669"/>
    <property type="project" value="EnsemblFungi"/>
</dbReference>
<name>Q6C8D3_YARLI</name>
<evidence type="ECO:0000256" key="2">
    <source>
        <dbReference type="ARBA" id="ARBA00006898"/>
    </source>
</evidence>
<dbReference type="VEuPathDB" id="FungiDB:YALI0_D20592g"/>
<dbReference type="InterPro" id="IPR005574">
    <property type="entry name" value="Rpb4/RPC9"/>
</dbReference>
<dbReference type="PANTHER" id="PTHR15561:SF0">
    <property type="entry name" value="DNA-DIRECTED RNA POLYMERASE III SUBUNIT RPC9"/>
    <property type="match status" value="1"/>
</dbReference>
<evidence type="ECO:0000313" key="8">
    <source>
        <dbReference type="EMBL" id="CAG81271.1"/>
    </source>
</evidence>
<comment type="similarity">
    <text evidence="2">Belongs to the eukaryotic RPC9 RNA polymerase subunit family.</text>
</comment>
<protein>
    <recommendedName>
        <fullName evidence="3">DNA-directed RNA polymerase III subunit RPC9</fullName>
    </recommendedName>
</protein>
<dbReference type="Proteomes" id="UP000001300">
    <property type="component" value="Chromosome D"/>
</dbReference>
<dbReference type="KEGG" id="yli:2910774"/>
<feature type="domain" description="RNA polymerase Rpb4/RPC9 core" evidence="7">
    <location>
        <begin position="1"/>
        <end position="132"/>
    </location>
</feature>
<sequence>MKVEKTREALLSNFEVLAHVRDQERARRMSQSASAASNQGTSHAENLETVIYELKDYLNKSPAASQSPEAITLFLQKINHLGLEKAERLQLINSVPTSIVSLYSLIEECDQRYNEDQCEEILDAIRTTLVSEEDAIAE</sequence>
<dbReference type="EMBL" id="CR382130">
    <property type="protein sequence ID" value="CAG81271.1"/>
    <property type="molecule type" value="Genomic_DNA"/>
</dbReference>
<dbReference type="SUPFAM" id="SSF47819">
    <property type="entry name" value="HRDC-like"/>
    <property type="match status" value="1"/>
</dbReference>
<accession>Q6C8D3</accession>
<evidence type="ECO:0000256" key="5">
    <source>
        <dbReference type="ARBA" id="ARBA00023163"/>
    </source>
</evidence>
<dbReference type="SMART" id="SM00657">
    <property type="entry name" value="RPOL4c"/>
    <property type="match status" value="1"/>
</dbReference>
<keyword evidence="5" id="KW-0804">Transcription</keyword>
<comment type="subcellular location">
    <subcellularLocation>
        <location evidence="1">Nucleus</location>
    </subcellularLocation>
</comment>
<evidence type="ECO:0000256" key="4">
    <source>
        <dbReference type="ARBA" id="ARBA00022478"/>
    </source>
</evidence>
<dbReference type="GO" id="GO:0006386">
    <property type="term" value="P:termination of RNA polymerase III transcription"/>
    <property type="evidence" value="ECO:0007669"/>
    <property type="project" value="EnsemblFungi"/>
</dbReference>
<dbReference type="AlphaFoldDB" id="Q6C8D3"/>
<dbReference type="HOGENOM" id="CLU_092529_3_1_1"/>
<keyword evidence="9" id="KW-1185">Reference proteome</keyword>
<evidence type="ECO:0000256" key="6">
    <source>
        <dbReference type="ARBA" id="ARBA00023242"/>
    </source>
</evidence>
<dbReference type="STRING" id="284591.Q6C8D3"/>